<reference evidence="3 4" key="1">
    <citation type="journal article" date="2018" name="Mol. Plant">
        <title>The genome of Artemisia annua provides insight into the evolution of Asteraceae family and artemisinin biosynthesis.</title>
        <authorList>
            <person name="Shen Q."/>
            <person name="Zhang L."/>
            <person name="Liao Z."/>
            <person name="Wang S."/>
            <person name="Yan T."/>
            <person name="Shi P."/>
            <person name="Liu M."/>
            <person name="Fu X."/>
            <person name="Pan Q."/>
            <person name="Wang Y."/>
            <person name="Lv Z."/>
            <person name="Lu X."/>
            <person name="Zhang F."/>
            <person name="Jiang W."/>
            <person name="Ma Y."/>
            <person name="Chen M."/>
            <person name="Hao X."/>
            <person name="Li L."/>
            <person name="Tang Y."/>
            <person name="Lv G."/>
            <person name="Zhou Y."/>
            <person name="Sun X."/>
            <person name="Brodelius P.E."/>
            <person name="Rose J.K.C."/>
            <person name="Tang K."/>
        </authorList>
    </citation>
    <scope>NUCLEOTIDE SEQUENCE [LARGE SCALE GENOMIC DNA]</scope>
    <source>
        <strain evidence="4">cv. Huhao1</strain>
        <tissue evidence="3">Leaf</tissue>
    </source>
</reference>
<dbReference type="PANTHER" id="PTHR31672">
    <property type="entry name" value="BNACNNG10540D PROTEIN"/>
    <property type="match status" value="1"/>
</dbReference>
<dbReference type="Proteomes" id="UP000245207">
    <property type="component" value="Unassembled WGS sequence"/>
</dbReference>
<organism evidence="3 4">
    <name type="scientific">Artemisia annua</name>
    <name type="common">Sweet wormwood</name>
    <dbReference type="NCBI Taxonomy" id="35608"/>
    <lineage>
        <taxon>Eukaryota</taxon>
        <taxon>Viridiplantae</taxon>
        <taxon>Streptophyta</taxon>
        <taxon>Embryophyta</taxon>
        <taxon>Tracheophyta</taxon>
        <taxon>Spermatophyta</taxon>
        <taxon>Magnoliopsida</taxon>
        <taxon>eudicotyledons</taxon>
        <taxon>Gunneridae</taxon>
        <taxon>Pentapetalae</taxon>
        <taxon>asterids</taxon>
        <taxon>campanulids</taxon>
        <taxon>Asterales</taxon>
        <taxon>Asteraceae</taxon>
        <taxon>Asteroideae</taxon>
        <taxon>Anthemideae</taxon>
        <taxon>Artemisiinae</taxon>
        <taxon>Artemisia</taxon>
    </lineage>
</organism>
<dbReference type="Pfam" id="PF12937">
    <property type="entry name" value="F-box-like"/>
    <property type="match status" value="1"/>
</dbReference>
<evidence type="ECO:0000259" key="1">
    <source>
        <dbReference type="Pfam" id="PF07734"/>
    </source>
</evidence>
<accession>A0A2U1PT01</accession>
<feature type="domain" description="F-box associated beta-propeller type 1" evidence="1">
    <location>
        <begin position="98"/>
        <end position="356"/>
    </location>
</feature>
<dbReference type="AlphaFoldDB" id="A0A2U1PT01"/>
<dbReference type="InterPro" id="IPR001810">
    <property type="entry name" value="F-box_dom"/>
</dbReference>
<dbReference type="PANTHER" id="PTHR31672:SF13">
    <property type="entry name" value="F-BOX PROTEIN CPR30-LIKE"/>
    <property type="match status" value="1"/>
</dbReference>
<dbReference type="NCBIfam" id="TIGR01640">
    <property type="entry name" value="F_box_assoc_1"/>
    <property type="match status" value="1"/>
</dbReference>
<protein>
    <submittedName>
        <fullName evidence="3">F-box associated interaction domain-containing protein</fullName>
    </submittedName>
</protein>
<dbReference type="InterPro" id="IPR006527">
    <property type="entry name" value="F-box-assoc_dom_typ1"/>
</dbReference>
<keyword evidence="4" id="KW-1185">Reference proteome</keyword>
<comment type="caution">
    <text evidence="3">The sequence shown here is derived from an EMBL/GenBank/DDBJ whole genome shotgun (WGS) entry which is preliminary data.</text>
</comment>
<dbReference type="Gene3D" id="1.20.1280.50">
    <property type="match status" value="1"/>
</dbReference>
<name>A0A2U1PT01_ARTAN</name>
<dbReference type="EMBL" id="PKPP01000771">
    <property type="protein sequence ID" value="PWA88863.1"/>
    <property type="molecule type" value="Genomic_DNA"/>
</dbReference>
<dbReference type="InterPro" id="IPR050796">
    <property type="entry name" value="SCF_F-box_component"/>
</dbReference>
<dbReference type="InterPro" id="IPR017451">
    <property type="entry name" value="F-box-assoc_interact_dom"/>
</dbReference>
<dbReference type="InterPro" id="IPR036047">
    <property type="entry name" value="F-box-like_dom_sf"/>
</dbReference>
<dbReference type="STRING" id="35608.A0A2U1PT01"/>
<sequence length="405" mass="46334">MAFVDEQNQQPKKIKTSDNKTCSVPTIHNEIIVNILCRLPVKLLLRYKSVCKLWCSLISDSYLIKSHLSLSTSNSHYAHHQLILTISSFNINLLSCGLYEVMCDHKSVNVLELDHPFKRPRSSKFSEPYPELIVGSCNGLLCVAIDHHSLYIWNPSTRKSNLLPYRGRLKVWDGWSVMYGFGYDESSNDYKVVKVYYNDTYDTEVKIYSLKSGFWRKVGKFPCSPRRSKGAFGMFLNGALHWGITKQYGPSLLWTIVSLDLAKETFNEILQPVYDDSKYLTSLDTIRGFSLGVLGEWLCVLRDYLGKHADVWVMKVYGVKDSWTRLVSIPHMTITSLFQPRYSTPLYISNDGKVLLRLGSKWVMYDSKNSSVLDIQKFDGCLGAYTFVESLVSPHALEHKVDNVN</sequence>
<dbReference type="OrthoDB" id="591557at2759"/>
<evidence type="ECO:0000259" key="2">
    <source>
        <dbReference type="Pfam" id="PF12937"/>
    </source>
</evidence>
<evidence type="ECO:0000313" key="3">
    <source>
        <dbReference type="EMBL" id="PWA88863.1"/>
    </source>
</evidence>
<feature type="domain" description="F-box" evidence="2">
    <location>
        <begin position="29"/>
        <end position="65"/>
    </location>
</feature>
<dbReference type="Pfam" id="PF07734">
    <property type="entry name" value="FBA_1"/>
    <property type="match status" value="1"/>
</dbReference>
<evidence type="ECO:0000313" key="4">
    <source>
        <dbReference type="Proteomes" id="UP000245207"/>
    </source>
</evidence>
<dbReference type="SUPFAM" id="SSF81383">
    <property type="entry name" value="F-box domain"/>
    <property type="match status" value="1"/>
</dbReference>
<proteinExistence type="predicted"/>
<gene>
    <name evidence="3" type="ORF">CTI12_AA116520</name>
</gene>